<evidence type="ECO:0000313" key="1">
    <source>
        <dbReference type="EMBL" id="MFN1218374.1"/>
    </source>
</evidence>
<sequence>METTVQNQEQLQYAEVYISDMLSLKNIFLQSQNLPGLNHNFGLPFLLVKKKNTVLAFASLVIDENGEISFKIHGKNRLTDAERQNFTFQAEKYFRKNNTANFRNAEQLKSSISRMIGWQTIG</sequence>
<gene>
    <name evidence="1" type="ORF">ACKW6Q_15510</name>
</gene>
<dbReference type="RefSeq" id="WP_409357365.1">
    <property type="nucleotide sequence ID" value="NZ_JBJXVJ010000003.1"/>
</dbReference>
<keyword evidence="2" id="KW-1185">Reference proteome</keyword>
<dbReference type="Proteomes" id="UP001634154">
    <property type="component" value="Unassembled WGS sequence"/>
</dbReference>
<accession>A0ABW9K4W6</accession>
<evidence type="ECO:0000313" key="2">
    <source>
        <dbReference type="Proteomes" id="UP001634154"/>
    </source>
</evidence>
<protein>
    <recommendedName>
        <fullName evidence="3">YdhG-like domain-containing protein</fullName>
    </recommendedName>
</protein>
<reference evidence="1 2" key="1">
    <citation type="submission" date="2024-12" db="EMBL/GenBank/DDBJ databases">
        <title>Draft genome sequence of Chryseobacterium kwangjuense AG447.</title>
        <authorList>
            <person name="Cheptsov V.S."/>
            <person name="Belov A."/>
            <person name="Zavarzina A.G."/>
        </authorList>
    </citation>
    <scope>NUCLEOTIDE SEQUENCE [LARGE SCALE GENOMIC DNA]</scope>
    <source>
        <strain evidence="1 2">AG447</strain>
    </source>
</reference>
<dbReference type="EMBL" id="JBJXVJ010000003">
    <property type="protein sequence ID" value="MFN1218374.1"/>
    <property type="molecule type" value="Genomic_DNA"/>
</dbReference>
<comment type="caution">
    <text evidence="1">The sequence shown here is derived from an EMBL/GenBank/DDBJ whole genome shotgun (WGS) entry which is preliminary data.</text>
</comment>
<name>A0ABW9K4W6_9FLAO</name>
<proteinExistence type="predicted"/>
<evidence type="ECO:0008006" key="3">
    <source>
        <dbReference type="Google" id="ProtNLM"/>
    </source>
</evidence>
<organism evidence="1 2">
    <name type="scientific">Chryseobacterium kwangjuense</name>
    <dbReference type="NCBI Taxonomy" id="267125"/>
    <lineage>
        <taxon>Bacteria</taxon>
        <taxon>Pseudomonadati</taxon>
        <taxon>Bacteroidota</taxon>
        <taxon>Flavobacteriia</taxon>
        <taxon>Flavobacteriales</taxon>
        <taxon>Weeksellaceae</taxon>
        <taxon>Chryseobacterium group</taxon>
        <taxon>Chryseobacterium</taxon>
    </lineage>
</organism>